<dbReference type="PROSITE" id="PS51206">
    <property type="entry name" value="SF3_HELICASE_1"/>
    <property type="match status" value="1"/>
</dbReference>
<dbReference type="GO" id="GO:0005524">
    <property type="term" value="F:ATP binding"/>
    <property type="evidence" value="ECO:0007669"/>
    <property type="project" value="UniProtKB-KW"/>
</dbReference>
<evidence type="ECO:0000259" key="3">
    <source>
        <dbReference type="PROSITE" id="PS51206"/>
    </source>
</evidence>
<feature type="domain" description="SF3 helicase" evidence="3">
    <location>
        <begin position="614"/>
        <end position="787"/>
    </location>
</feature>
<evidence type="ECO:0000313" key="4">
    <source>
        <dbReference type="EMBL" id="MRG84653.1"/>
    </source>
</evidence>
<evidence type="ECO:0000256" key="2">
    <source>
        <dbReference type="ARBA" id="ARBA00022840"/>
    </source>
</evidence>
<protein>
    <recommendedName>
        <fullName evidence="3">SF3 helicase domain-containing protein</fullName>
    </recommendedName>
</protein>
<dbReference type="AlphaFoldDB" id="A0AB36AI77"/>
<dbReference type="RefSeq" id="WP_153706772.1">
    <property type="nucleotide sequence ID" value="NZ_WJMZ01000018.1"/>
</dbReference>
<proteinExistence type="predicted"/>
<dbReference type="InterPro" id="IPR014015">
    <property type="entry name" value="Helicase_SF3_DNA-vir"/>
</dbReference>
<accession>A0AB36AI77</accession>
<dbReference type="SUPFAM" id="SSF52540">
    <property type="entry name" value="P-loop containing nucleoside triphosphate hydrolases"/>
    <property type="match status" value="1"/>
</dbReference>
<dbReference type="Proteomes" id="UP000441557">
    <property type="component" value="Unassembled WGS sequence"/>
</dbReference>
<comment type="caution">
    <text evidence="4">The sequence shown here is derived from an EMBL/GenBank/DDBJ whole genome shotgun (WGS) entry which is preliminary data.</text>
</comment>
<dbReference type="EMBL" id="WJMZ01000018">
    <property type="protein sequence ID" value="MRG84653.1"/>
    <property type="molecule type" value="Genomic_DNA"/>
</dbReference>
<dbReference type="Gene3D" id="3.40.50.300">
    <property type="entry name" value="P-loop containing nucleotide triphosphate hydrolases"/>
    <property type="match status" value="1"/>
</dbReference>
<reference evidence="4 5" key="1">
    <citation type="submission" date="2019-11" db="EMBL/GenBank/DDBJ databases">
        <title>Draft genome sequence of 12 host-associated Lactobacillus reuteri rodent strains.</title>
        <authorList>
            <person name="Zhang S."/>
            <person name="Ozcam M."/>
            <person name="Van Pijkeren J.P."/>
        </authorList>
    </citation>
    <scope>NUCLEOTIDE SEQUENCE [LARGE SCALE GENOMIC DNA]</scope>
    <source>
        <strain evidence="4 5">L1604-1</strain>
    </source>
</reference>
<keyword evidence="2" id="KW-0067">ATP-binding</keyword>
<sequence length="984" mass="112612">MIKDDSGLLIGPNTPASLILAETAHLNDSFNHDKNDKGEKEEPIKLMVNQIANTVTVQSAYKNSQKDIFNFTNNGIYAAQKGIYKNVVQIDTHSQLPTFVYYLGLMDKKHEQLFMRKKEIENIPNYKTNPKLIGERESIKVELNIYCSNNNLGKGKYVNRLLGVYSGMNFIFEALNYWGLSNVLNCVNDGYILQIKDNKTFNKQYQTFEQKWQSEFPLLSYSKKHWKYAIINGTQDYILINDACDYKCRSNQLSVKAFYHQATGKSLDKMSQNDINNDALKYAQEKERTSIMTLYNSLFSDQEPSLYGSSYEKIKDLEETNKILNKAGVISANFLPVKLHYYLFTLDLENSDQNNDNINRYTRMILDGHLFMSTEVLKSRINLLEQVIKVKEVNPDDYANANHVIFVNNFIPSIVDEIKKGQSIENWIKYEIEKIEKSDEDKLYQYNVLGMVAQFYVSENKGNPNNILKLINKWKEKKHLNRLDMGEIIANDPRTLVIDGQLMVKNNKGVYTAKAAEVNHLLKEHYSPQQKQHFNSEKSNTLALLEDKKYQDELENGFKSDYQSILLDDNGDIKVDSPFKHKISHHINVNYNPLIVNHPAYEQLNSYLNCLTPTQVEQLKTMLGLIPLQGTDIMKEIRTFFILKGVSGAGKSTLAQLLKGIFDEDDQTESSIISSSQNVNKAFTDEHYIDLNDSKKGKIMLWFDDFQSNSKSNIITANAGTVINGVLTGVTQTGAAKYEKEHDVKLPNLIVIATNSMPQITQEGTAARMFVIDCPNVLTNKSIKDKDGNPVSIADFVKNPKVKEALFYLIMSEASKIMKMSSKQRAKLFDRTRSAATSLSRLSDSFTTFLEKNEITSPYDFIGMQAIKLFEVYKQQSNSYNVSYRSFTDQLEMLGLILKRKNFGGKTYQKVICANSTQLTSAKMRIMRDDFNAYPDCVEKWDSVKKGIVGELKAWHHGFNELKGKYNRNKDTSIFKPFDFSERG</sequence>
<organism evidence="4 5">
    <name type="scientific">Limosilactobacillus reuteri</name>
    <name type="common">Lactobacillus reuteri</name>
    <dbReference type="NCBI Taxonomy" id="1598"/>
    <lineage>
        <taxon>Bacteria</taxon>
        <taxon>Bacillati</taxon>
        <taxon>Bacillota</taxon>
        <taxon>Bacilli</taxon>
        <taxon>Lactobacillales</taxon>
        <taxon>Lactobacillaceae</taxon>
        <taxon>Limosilactobacillus</taxon>
    </lineage>
</organism>
<evidence type="ECO:0000313" key="5">
    <source>
        <dbReference type="Proteomes" id="UP000441557"/>
    </source>
</evidence>
<evidence type="ECO:0000256" key="1">
    <source>
        <dbReference type="ARBA" id="ARBA00022741"/>
    </source>
</evidence>
<gene>
    <name evidence="4" type="ORF">GIX80_09760</name>
</gene>
<name>A0AB36AI77_LIMRT</name>
<dbReference type="InterPro" id="IPR027417">
    <property type="entry name" value="P-loop_NTPase"/>
</dbReference>
<keyword evidence="1" id="KW-0547">Nucleotide-binding</keyword>